<organism evidence="2 3">
    <name type="scientific">Dryococelus australis</name>
    <dbReference type="NCBI Taxonomy" id="614101"/>
    <lineage>
        <taxon>Eukaryota</taxon>
        <taxon>Metazoa</taxon>
        <taxon>Ecdysozoa</taxon>
        <taxon>Arthropoda</taxon>
        <taxon>Hexapoda</taxon>
        <taxon>Insecta</taxon>
        <taxon>Pterygota</taxon>
        <taxon>Neoptera</taxon>
        <taxon>Polyneoptera</taxon>
        <taxon>Phasmatodea</taxon>
        <taxon>Verophasmatodea</taxon>
        <taxon>Anareolatae</taxon>
        <taxon>Phasmatidae</taxon>
        <taxon>Eurycanthinae</taxon>
        <taxon>Dryococelus</taxon>
    </lineage>
</organism>
<evidence type="ECO:0000259" key="1">
    <source>
        <dbReference type="Pfam" id="PF06071"/>
    </source>
</evidence>
<dbReference type="PANTHER" id="PTHR23305:SF11">
    <property type="entry name" value="OBG-LIKE ATPASE 1"/>
    <property type="match status" value="1"/>
</dbReference>
<dbReference type="InterPro" id="IPR012676">
    <property type="entry name" value="TGS-like"/>
</dbReference>
<gene>
    <name evidence="2" type="ORF">PR048_026021</name>
</gene>
<feature type="domain" description="YchF C-terminal" evidence="1">
    <location>
        <begin position="10"/>
        <end position="53"/>
    </location>
</feature>
<accession>A0ABQ9GK69</accession>
<dbReference type="SUPFAM" id="SSF81271">
    <property type="entry name" value="TGS-like"/>
    <property type="match status" value="1"/>
</dbReference>
<evidence type="ECO:0000313" key="2">
    <source>
        <dbReference type="EMBL" id="KAJ8872417.1"/>
    </source>
</evidence>
<dbReference type="EMBL" id="JARBHB010000011">
    <property type="protein sequence ID" value="KAJ8872417.1"/>
    <property type="molecule type" value="Genomic_DNA"/>
</dbReference>
<dbReference type="Pfam" id="PF06071">
    <property type="entry name" value="YchF-GTPase_C"/>
    <property type="match status" value="1"/>
</dbReference>
<keyword evidence="3" id="KW-1185">Reference proteome</keyword>
<dbReference type="Gene3D" id="3.10.20.30">
    <property type="match status" value="1"/>
</dbReference>
<protein>
    <recommendedName>
        <fullName evidence="1">YchF C-terminal domain-containing protein</fullName>
    </recommendedName>
</protein>
<dbReference type="InterPro" id="IPR013029">
    <property type="entry name" value="YchF_C"/>
</dbReference>
<dbReference type="InterPro" id="IPR012675">
    <property type="entry name" value="Beta-grasp_dom_sf"/>
</dbReference>
<reference evidence="2 3" key="1">
    <citation type="submission" date="2023-02" db="EMBL/GenBank/DDBJ databases">
        <title>LHISI_Scaffold_Assembly.</title>
        <authorList>
            <person name="Stuart O.P."/>
            <person name="Cleave R."/>
            <person name="Magrath M.J.L."/>
            <person name="Mikheyev A.S."/>
        </authorList>
    </citation>
    <scope>NUCLEOTIDE SEQUENCE [LARGE SCALE GENOMIC DNA]</scope>
    <source>
        <strain evidence="2">Daus_M_001</strain>
        <tissue evidence="2">Leg muscle</tissue>
    </source>
</reference>
<name>A0ABQ9GK69_9NEOP</name>
<feature type="non-terminal residue" evidence="2">
    <location>
        <position position="149"/>
    </location>
</feature>
<evidence type="ECO:0000313" key="3">
    <source>
        <dbReference type="Proteomes" id="UP001159363"/>
    </source>
</evidence>
<sequence>MEYPCVLCSQKGTKAPQAAGKIHTDFEKGFIMADVMKYSDFKEEGSEAACKVSIVAGNPIHYMHFKDSSVFFSPRFREIEFDIRGCWEVQAARAKLCRRGWRHNFLQIQCRSRLERCKEEMMSGPAVGVACPFVPEPHSVHLLCWLLRS</sequence>
<comment type="caution">
    <text evidence="2">The sequence shown here is derived from an EMBL/GenBank/DDBJ whole genome shotgun (WGS) entry which is preliminary data.</text>
</comment>
<dbReference type="Proteomes" id="UP001159363">
    <property type="component" value="Chromosome 10"/>
</dbReference>
<proteinExistence type="predicted"/>
<dbReference type="PANTHER" id="PTHR23305">
    <property type="entry name" value="OBG GTPASE FAMILY"/>
    <property type="match status" value="1"/>
</dbReference>